<protein>
    <submittedName>
        <fullName evidence="1">Uncharacterized protein</fullName>
    </submittedName>
</protein>
<gene>
    <name evidence="1" type="ORF">ACN42_g9561</name>
</gene>
<comment type="caution">
    <text evidence="1">The sequence shown here is derived from an EMBL/GenBank/DDBJ whole genome shotgun (WGS) entry which is preliminary data.</text>
</comment>
<reference evidence="1 2" key="1">
    <citation type="submission" date="2015-10" db="EMBL/GenBank/DDBJ databases">
        <title>Genome sequencing of Penicillium freii.</title>
        <authorList>
            <person name="Nguyen H.D."/>
            <person name="Visagie C.M."/>
            <person name="Seifert K.A."/>
        </authorList>
    </citation>
    <scope>NUCLEOTIDE SEQUENCE [LARGE SCALE GENOMIC DNA]</scope>
    <source>
        <strain evidence="1 2">DAOM 242723</strain>
    </source>
</reference>
<sequence>MPPSPGSVVFAFRLVSDIYDPVDLENDASYVWTATVPTSVTLEHCEVSFERTERLCSDLDADLLADLCVTTRTARNTAMFQRGYLLASYQDDNGVSATTPKVAKKPGITTFISASNLASLAKRLH</sequence>
<evidence type="ECO:0000313" key="1">
    <source>
        <dbReference type="EMBL" id="KUM57613.1"/>
    </source>
</evidence>
<proteinExistence type="predicted"/>
<accession>A0A101MBU4</accession>
<organism evidence="1 2">
    <name type="scientific">Penicillium freii</name>
    <dbReference type="NCBI Taxonomy" id="48697"/>
    <lineage>
        <taxon>Eukaryota</taxon>
        <taxon>Fungi</taxon>
        <taxon>Dikarya</taxon>
        <taxon>Ascomycota</taxon>
        <taxon>Pezizomycotina</taxon>
        <taxon>Eurotiomycetes</taxon>
        <taxon>Eurotiomycetidae</taxon>
        <taxon>Eurotiales</taxon>
        <taxon>Aspergillaceae</taxon>
        <taxon>Penicillium</taxon>
    </lineage>
</organism>
<dbReference type="Proteomes" id="UP000055045">
    <property type="component" value="Unassembled WGS sequence"/>
</dbReference>
<dbReference type="EMBL" id="LLXE01000349">
    <property type="protein sequence ID" value="KUM57613.1"/>
    <property type="molecule type" value="Genomic_DNA"/>
</dbReference>
<dbReference type="AlphaFoldDB" id="A0A101MBU4"/>
<name>A0A101MBU4_PENFR</name>
<evidence type="ECO:0000313" key="2">
    <source>
        <dbReference type="Proteomes" id="UP000055045"/>
    </source>
</evidence>
<keyword evidence="2" id="KW-1185">Reference proteome</keyword>